<comment type="subcellular location">
    <subcellularLocation>
        <location evidence="1">Membrane</location>
    </subcellularLocation>
</comment>
<dbReference type="Gene3D" id="3.10.20.310">
    <property type="entry name" value="membrane protein fhac"/>
    <property type="match status" value="1"/>
</dbReference>
<dbReference type="AlphaFoldDB" id="A0A176XFW1"/>
<gene>
    <name evidence="5" type="ORF">A7J57_19810</name>
</gene>
<reference evidence="5 6" key="1">
    <citation type="submission" date="2016-05" db="EMBL/GenBank/DDBJ databases">
        <authorList>
            <person name="Lavstsen T."/>
            <person name="Jespersen J.S."/>
        </authorList>
    </citation>
    <scope>NUCLEOTIDE SEQUENCE [LARGE SCALE GENOMIC DNA]</scope>
    <source>
        <strain evidence="5 6">KCJ1736</strain>
    </source>
</reference>
<dbReference type="Pfam" id="PF01103">
    <property type="entry name" value="Omp85"/>
    <property type="match status" value="1"/>
</dbReference>
<dbReference type="EMBL" id="LXPS01000010">
    <property type="protein sequence ID" value="OAE47522.1"/>
    <property type="molecule type" value="Genomic_DNA"/>
</dbReference>
<keyword evidence="2" id="KW-1134">Transmembrane beta strand</keyword>
<dbReference type="InterPro" id="IPR010827">
    <property type="entry name" value="BamA/TamA_POTRA"/>
</dbReference>
<name>A0A176XFW1_AGRTU</name>
<dbReference type="PANTHER" id="PTHR12815:SF42">
    <property type="entry name" value="BACTERIAL SURFACE ANTIGEN (D15) DOMAIN-CONTAINING PROTEIN"/>
    <property type="match status" value="1"/>
</dbReference>
<protein>
    <recommendedName>
        <fullName evidence="4">POTRA domain-containing protein</fullName>
    </recommendedName>
</protein>
<evidence type="ECO:0000256" key="3">
    <source>
        <dbReference type="ARBA" id="ARBA00023136"/>
    </source>
</evidence>
<dbReference type="Pfam" id="PF07244">
    <property type="entry name" value="POTRA"/>
    <property type="match status" value="1"/>
</dbReference>
<evidence type="ECO:0000313" key="6">
    <source>
        <dbReference type="Proteomes" id="UP000077098"/>
    </source>
</evidence>
<dbReference type="RefSeq" id="WP_063948360.1">
    <property type="nucleotide sequence ID" value="NZ_LXPS01000010.1"/>
</dbReference>
<dbReference type="GO" id="GO:0019867">
    <property type="term" value="C:outer membrane"/>
    <property type="evidence" value="ECO:0007669"/>
    <property type="project" value="InterPro"/>
</dbReference>
<proteinExistence type="predicted"/>
<organism evidence="5 6">
    <name type="scientific">Agrobacterium tumefaciens</name>
    <dbReference type="NCBI Taxonomy" id="358"/>
    <lineage>
        <taxon>Bacteria</taxon>
        <taxon>Pseudomonadati</taxon>
        <taxon>Pseudomonadota</taxon>
        <taxon>Alphaproteobacteria</taxon>
        <taxon>Hyphomicrobiales</taxon>
        <taxon>Rhizobiaceae</taxon>
        <taxon>Rhizobium/Agrobacterium group</taxon>
        <taxon>Agrobacterium</taxon>
        <taxon>Agrobacterium tumefaciens complex</taxon>
    </lineage>
</organism>
<dbReference type="InterPro" id="IPR034746">
    <property type="entry name" value="POTRA"/>
</dbReference>
<dbReference type="PROSITE" id="PS51779">
    <property type="entry name" value="POTRA"/>
    <property type="match status" value="1"/>
</dbReference>
<dbReference type="Gene3D" id="2.40.160.50">
    <property type="entry name" value="membrane protein fhac: a member of the omp85/tpsb transporter family"/>
    <property type="match status" value="1"/>
</dbReference>
<evidence type="ECO:0000256" key="2">
    <source>
        <dbReference type="ARBA" id="ARBA00022452"/>
    </source>
</evidence>
<feature type="domain" description="POTRA" evidence="4">
    <location>
        <begin position="240"/>
        <end position="314"/>
    </location>
</feature>
<dbReference type="InterPro" id="IPR039910">
    <property type="entry name" value="D15-like"/>
</dbReference>
<dbReference type="PANTHER" id="PTHR12815">
    <property type="entry name" value="SORTING AND ASSEMBLY MACHINERY SAMM50 PROTEIN FAMILY MEMBER"/>
    <property type="match status" value="1"/>
</dbReference>
<accession>A0A176XFW1</accession>
<keyword evidence="3" id="KW-0472">Membrane</keyword>
<evidence type="ECO:0000313" key="5">
    <source>
        <dbReference type="EMBL" id="OAE47522.1"/>
    </source>
</evidence>
<comment type="caution">
    <text evidence="5">The sequence shown here is derived from an EMBL/GenBank/DDBJ whole genome shotgun (WGS) entry which is preliminary data.</text>
</comment>
<sequence>MRRTRTNPKTGIAYRKAGTALAVAFTFVLYPAFARDAFAFKLFGVRLWGSEEPEVEVINPVAFSVTLNAPDADASLKESLENSSLLLSDEDKPASGDLGLLIKARDDRDRLIASLYENARYGGLVNVTVAGKNVDDLPPNPVFDHRAPVPVVITVTAGPKFTLGNVRLEGDVTGRNLEEYGLVTGGDAGSLAIIRAGNKLIDDLKAEGRPLAKLTKREAVANHATNTVDITMAAEGGPVAPLGTVTVTGEKTVDGDFIRRYSRLNGGEPYSPEKLRKAADRLRQLGVFSSLTIKEAGTLARDGTIPLTIEVSEGKHRYFGAGAQYSTTEGIGLQGYWGHRNLFGQAESLRIEGSVSRIAEASSVDGMDYSAGITFTKPGMFNPRTTFKTSLIAKTEHPDTYDAKTVTGTAGFAYELNDTDTAAAGLEVQWADTEDAFGKNQYLTTSIPLEFVRDARDDKLNPTEGFRASVAAKPSYEALNGTFFSSFEGSITGYKGLGAEDRLIMAGKLAGGVLVGGSDLQDIPTTRRFYAGGGGSVRGYSYQEISPYNAAGDATGGRSYVVGSVEARIKVTDTIGIVPFIDAGVVSDEVTPDFSDIRAGAGIGLRYATPFGPLRLDVAMPLEKYDGGNSFGIYAGIGQSF</sequence>
<dbReference type="InterPro" id="IPR000184">
    <property type="entry name" value="Bac_surfAg_D15"/>
</dbReference>
<evidence type="ECO:0000256" key="1">
    <source>
        <dbReference type="ARBA" id="ARBA00004370"/>
    </source>
</evidence>
<dbReference type="Proteomes" id="UP000077098">
    <property type="component" value="Unassembled WGS sequence"/>
</dbReference>
<keyword evidence="2" id="KW-0812">Transmembrane</keyword>
<evidence type="ECO:0000259" key="4">
    <source>
        <dbReference type="PROSITE" id="PS51779"/>
    </source>
</evidence>